<organism evidence="1">
    <name type="scientific">Clostridium butyricum</name>
    <dbReference type="NCBI Taxonomy" id="1492"/>
    <lineage>
        <taxon>Bacteria</taxon>
        <taxon>Bacillati</taxon>
        <taxon>Bacillota</taxon>
        <taxon>Clostridia</taxon>
        <taxon>Eubacteriales</taxon>
        <taxon>Clostridiaceae</taxon>
        <taxon>Clostridium</taxon>
    </lineage>
</organism>
<evidence type="ECO:0000313" key="1">
    <source>
        <dbReference type="EMBL" id="VYU68095.1"/>
    </source>
</evidence>
<sequence length="341" mass="39841">MSNTDRKYLDDEYKDKWEVPRRQSLTKVRTSVDITGKTYTEKYVVDNNLLDDFVLTRDMVCAILKLSDQVVDTYVMPRLDIAYAEKEIRKKIGRPRIQVVVSKSSLMNFIGYYIDSVEDKQEVYSIAKIDYDEIDATGKTEYSVEEQMLNAITVEVYEYFKNRKYIQQFLSFSTNYLENHIYNDCKTNLSKDKEKAIALVQNTVENMVLSKGLQSYRSISISNEFKHSMQARRYVEDSSHYEVKVKPLEPSSKDKKDVIRFIMEPTVYIDDNGMQQSIDSKAKIDTKKFYVIAVKTKTIEYLNALKTGYPMTTMFLKSVVDNMDAIMTAYKFKIEKTKRAN</sequence>
<gene>
    <name evidence="1" type="ORF">CBLFYP62_03306</name>
</gene>
<dbReference type="AlphaFoldDB" id="A0A6N3GUP4"/>
<dbReference type="RefSeq" id="WP_156737159.1">
    <property type="nucleotide sequence ID" value="NZ_CACRTU010000037.1"/>
</dbReference>
<accession>A0A6N3GUP4</accession>
<protein>
    <submittedName>
        <fullName evidence="1">Uncharacterized protein</fullName>
    </submittedName>
</protein>
<reference evidence="1" key="1">
    <citation type="submission" date="2019-11" db="EMBL/GenBank/DDBJ databases">
        <authorList>
            <person name="Feng L."/>
        </authorList>
    </citation>
    <scope>NUCLEOTIDE SEQUENCE</scope>
    <source>
        <strain evidence="1">CButyricumLFYP62</strain>
    </source>
</reference>
<proteinExistence type="predicted"/>
<dbReference type="EMBL" id="CACRTU010000037">
    <property type="protein sequence ID" value="VYU68095.1"/>
    <property type="molecule type" value="Genomic_DNA"/>
</dbReference>
<name>A0A6N3GUP4_CLOBU</name>